<reference evidence="2" key="1">
    <citation type="journal article" date="2020" name="bioRxiv">
        <title>Genomic and phenotypic heterogeneity of clinical isolates of the human pathogens Aspergillus fumigatus, Aspergillus lentulus and Aspergillus fumigatiaffinis.</title>
        <authorList>
            <person name="dos Santos R.A.C."/>
            <person name="Steenwyk J.L."/>
            <person name="Rivero-Menendez O."/>
            <person name="Mead M.E."/>
            <person name="Silva L.P."/>
            <person name="Bastos R.W."/>
            <person name="Alastruey-Izquierdo A."/>
            <person name="Goldman G.H."/>
            <person name="Rokas A."/>
        </authorList>
    </citation>
    <scope>NUCLEOTIDE SEQUENCE</scope>
    <source>
        <strain evidence="2">CNM-CM6805</strain>
    </source>
</reference>
<feature type="region of interest" description="Disordered" evidence="1">
    <location>
        <begin position="172"/>
        <end position="226"/>
    </location>
</feature>
<sequence length="407" mass="46837">MPSRATRQHKKSKKRRDRSKRASEQDRDKKPSDWSIPDFWIPSSKQQLDELTKMGRVPQINELEQGAFASGSQINQVQFAALRIVFKRAKKPEKLDKQTVKSRYGLSKVWGEAEDLVEKCKPFQAYLSVVQGDKKVRQIPADAPEHPRSFKTVRLNQELVCTVSGMHDRERDFSVSVPKTRSTTKHKNLKQGLKDESQSPTSVSAGNDRYPSSEDERISPHNYPDAEDEIVPNAALILYLQEVLDIVPDNGMEWVFNRAHFTVTFRKGKYMAFTDGALRSMKGQELMSFVEVKKRMRQVRQDAILMQEGSEIVGYIMRQQSKLPNLNNHRLMFSQDRHEVYVTFASWHKDYVDYLSKDENKGRITPNSHLTMKTFGPFNTKEARHMKDLAIFVVAFTLVAREAALSA</sequence>
<feature type="region of interest" description="Disordered" evidence="1">
    <location>
        <begin position="1"/>
        <end position="40"/>
    </location>
</feature>
<keyword evidence="3" id="KW-1185">Reference proteome</keyword>
<evidence type="ECO:0000256" key="1">
    <source>
        <dbReference type="SAM" id="MobiDB-lite"/>
    </source>
</evidence>
<dbReference type="Proteomes" id="UP000653565">
    <property type="component" value="Unassembled WGS sequence"/>
</dbReference>
<proteinExistence type="predicted"/>
<dbReference type="OrthoDB" id="3508621at2759"/>
<name>A0A8H4MEQ8_9EURO</name>
<protein>
    <submittedName>
        <fullName evidence="2">Uncharacterized protein</fullName>
    </submittedName>
</protein>
<feature type="compositionally biased region" description="Basic residues" evidence="1">
    <location>
        <begin position="1"/>
        <end position="19"/>
    </location>
</feature>
<evidence type="ECO:0000313" key="2">
    <source>
        <dbReference type="EMBL" id="KAF4244430.1"/>
    </source>
</evidence>
<accession>A0A8H4MEQ8</accession>
<organism evidence="2 3">
    <name type="scientific">Aspergillus fumigatiaffinis</name>
    <dbReference type="NCBI Taxonomy" id="340414"/>
    <lineage>
        <taxon>Eukaryota</taxon>
        <taxon>Fungi</taxon>
        <taxon>Dikarya</taxon>
        <taxon>Ascomycota</taxon>
        <taxon>Pezizomycotina</taxon>
        <taxon>Eurotiomycetes</taxon>
        <taxon>Eurotiomycetidae</taxon>
        <taxon>Eurotiales</taxon>
        <taxon>Aspergillaceae</taxon>
        <taxon>Aspergillus</taxon>
        <taxon>Aspergillus subgen. Fumigati</taxon>
    </lineage>
</organism>
<dbReference type="AlphaFoldDB" id="A0A8H4MEQ8"/>
<feature type="compositionally biased region" description="Basic and acidic residues" evidence="1">
    <location>
        <begin position="20"/>
        <end position="32"/>
    </location>
</feature>
<evidence type="ECO:0000313" key="3">
    <source>
        <dbReference type="Proteomes" id="UP000653565"/>
    </source>
</evidence>
<comment type="caution">
    <text evidence="2">The sequence shown here is derived from an EMBL/GenBank/DDBJ whole genome shotgun (WGS) entry which is preliminary data.</text>
</comment>
<reference evidence="2" key="2">
    <citation type="submission" date="2020-04" db="EMBL/GenBank/DDBJ databases">
        <authorList>
            <person name="Santos R.A.C."/>
            <person name="Steenwyk J.L."/>
            <person name="Rivero-Menendez O."/>
            <person name="Mead M.E."/>
            <person name="Silva L.P."/>
            <person name="Bastos R.W."/>
            <person name="Alastruey-Izquierdo A."/>
            <person name="Goldman G.H."/>
            <person name="Rokas A."/>
        </authorList>
    </citation>
    <scope>NUCLEOTIDE SEQUENCE</scope>
    <source>
        <strain evidence="2">CNM-CM6805</strain>
    </source>
</reference>
<gene>
    <name evidence="2" type="ORF">CNMCM6805_008682</name>
</gene>
<dbReference type="EMBL" id="JAAAPX010000006">
    <property type="protein sequence ID" value="KAF4244430.1"/>
    <property type="molecule type" value="Genomic_DNA"/>
</dbReference>